<sequence>MSSKDIINVFNNYANKWSQRENGGISEISLVLPGFEEHALKTSFPIRTIYGDIHEDEKIVSLATTTIENPYDVEQEEYITLSSNVEEWGRWKFTDVATISGNHVIEVDMPQDIVIPPLGTGKKIPIRLLNEEVQQSGLRTWSVKHPFKLNPRTRVTATLQVKQKEIKRSFSVEQNLSGYLGVITEHLVDNSNISLHQIKRILKCHYHPLIRVTDNGVIIISKGDFSALITLEQMIQIKIEHLDCPEMHEEYLIYNPQTDKTIVIIKNPARGPQKRLVSVVSSAPKPLSGQSYRSSGNFAIENESLPYGTYALQWIVESIAPQPANLHFGVAKDVSGGSDPKIWPTIYSGDTTGIQTSRNFYIGGPQNATSEFQVYVYALYS</sequence>
<evidence type="ECO:0000313" key="1">
    <source>
        <dbReference type="EMBL" id="PGG84512.1"/>
    </source>
</evidence>
<dbReference type="RefSeq" id="WP_098069633.1">
    <property type="nucleotide sequence ID" value="NZ_NUCI01000019.1"/>
</dbReference>
<organism evidence="1 2">
    <name type="scientific">Bacillus toyonensis</name>
    <dbReference type="NCBI Taxonomy" id="155322"/>
    <lineage>
        <taxon>Bacteria</taxon>
        <taxon>Bacillati</taxon>
        <taxon>Bacillota</taxon>
        <taxon>Bacilli</taxon>
        <taxon>Bacillales</taxon>
        <taxon>Bacillaceae</taxon>
        <taxon>Bacillus</taxon>
        <taxon>Bacillus cereus group</taxon>
    </lineage>
</organism>
<dbReference type="Proteomes" id="UP000225320">
    <property type="component" value="Unassembled WGS sequence"/>
</dbReference>
<evidence type="ECO:0000313" key="2">
    <source>
        <dbReference type="Proteomes" id="UP000225320"/>
    </source>
</evidence>
<comment type="caution">
    <text evidence="1">The sequence shown here is derived from an EMBL/GenBank/DDBJ whole genome shotgun (WGS) entry which is preliminary data.</text>
</comment>
<dbReference type="Gene3D" id="2.170.15.10">
    <property type="entry name" value="Proaerolysin, chain A, domain 3"/>
    <property type="match status" value="1"/>
</dbReference>
<dbReference type="SUPFAM" id="SSF56973">
    <property type="entry name" value="Aerolisin/ETX pore-forming domain"/>
    <property type="match status" value="1"/>
</dbReference>
<protein>
    <submittedName>
        <fullName evidence="1">Uncharacterized protein</fullName>
    </submittedName>
</protein>
<gene>
    <name evidence="1" type="ORF">CON73_26175</name>
</gene>
<dbReference type="EMBL" id="NVOI01000116">
    <property type="protein sequence ID" value="PGG84512.1"/>
    <property type="molecule type" value="Genomic_DNA"/>
</dbReference>
<dbReference type="AlphaFoldDB" id="A0A2B7VJG4"/>
<reference evidence="1 2" key="1">
    <citation type="submission" date="2017-09" db="EMBL/GenBank/DDBJ databases">
        <title>Large-scale bioinformatics analysis of Bacillus genomes uncovers conserved roles of natural products in bacterial physiology.</title>
        <authorList>
            <consortium name="Agbiome Team Llc"/>
            <person name="Bleich R.M."/>
            <person name="Grubbs K.J."/>
            <person name="Santa Maria K.C."/>
            <person name="Allen S.E."/>
            <person name="Farag S."/>
            <person name="Shank E.A."/>
            <person name="Bowers A."/>
        </authorList>
    </citation>
    <scope>NUCLEOTIDE SEQUENCE [LARGE SCALE GENOMIC DNA]</scope>
    <source>
        <strain evidence="1 2">AFS094862</strain>
    </source>
</reference>
<name>A0A2B7VJG4_9BACI</name>
<proteinExistence type="predicted"/>
<accession>A0A2B7VJG4</accession>